<keyword evidence="2" id="KW-1185">Reference proteome</keyword>
<dbReference type="Pfam" id="PF11047">
    <property type="entry name" value="SopD"/>
    <property type="match status" value="1"/>
</dbReference>
<evidence type="ECO:0000313" key="1">
    <source>
        <dbReference type="EMBL" id="NHR06418.1"/>
    </source>
</evidence>
<dbReference type="EMBL" id="JAAOMA010000019">
    <property type="protein sequence ID" value="NHR06418.1"/>
    <property type="molecule type" value="Genomic_DNA"/>
</dbReference>
<gene>
    <name evidence="1" type="ORF">HA052_14590</name>
</gene>
<dbReference type="Proteomes" id="UP001515641">
    <property type="component" value="Unassembled WGS sequence"/>
</dbReference>
<dbReference type="Gene3D" id="3.30.2440.10">
    <property type="entry name" value="Secreted effector protein SifA"/>
    <property type="match status" value="1"/>
</dbReference>
<proteinExistence type="predicted"/>
<dbReference type="RefSeq" id="WP_166452423.1">
    <property type="nucleotide sequence ID" value="NZ_JAAOMA010000019.1"/>
</dbReference>
<dbReference type="InterPro" id="IPR022747">
    <property type="entry name" value="SopD"/>
</dbReference>
<organism evidence="1 2">
    <name type="scientific">Chromobacterium fluminis</name>
    <dbReference type="NCBI Taxonomy" id="3044269"/>
    <lineage>
        <taxon>Bacteria</taxon>
        <taxon>Pseudomonadati</taxon>
        <taxon>Pseudomonadota</taxon>
        <taxon>Betaproteobacteria</taxon>
        <taxon>Neisseriales</taxon>
        <taxon>Chromobacteriaceae</taxon>
        <taxon>Chromobacterium</taxon>
    </lineage>
</organism>
<evidence type="ECO:0008006" key="3">
    <source>
        <dbReference type="Google" id="ProtNLM"/>
    </source>
</evidence>
<dbReference type="SUPFAM" id="SSF56112">
    <property type="entry name" value="Protein kinase-like (PK-like)"/>
    <property type="match status" value="1"/>
</dbReference>
<reference evidence="1 2" key="1">
    <citation type="submission" date="2020-03" db="EMBL/GenBank/DDBJ databases">
        <title>Draft genome sequence of environmentally isolated cultures.</title>
        <authorList>
            <person name="Wilson H.S."/>
            <person name="De Leon M.E."/>
        </authorList>
    </citation>
    <scope>NUCLEOTIDE SEQUENCE [LARGE SCALE GENOMIC DNA]</scope>
    <source>
        <strain evidence="1 2">HSC-31F16</strain>
    </source>
</reference>
<name>A0ABX0LB23_9NEIS</name>
<dbReference type="Gene3D" id="1.10.510.10">
    <property type="entry name" value="Transferase(Phosphotransferase) domain 1"/>
    <property type="match status" value="1"/>
</dbReference>
<evidence type="ECO:0000313" key="2">
    <source>
        <dbReference type="Proteomes" id="UP001515641"/>
    </source>
</evidence>
<accession>A0ABX0LB23</accession>
<sequence length="422" mass="46378">MSSSISFSAGGPAFSLSNERVARMMSGDRQTATHMGLWDKFKDVFRAEKKQDALNTLFKLVDSQSPARSFDIFNRLAQLATPSNRTLFTVAVAPEQDGGKISYCINGQPLKTERLSQEGREVILARLGAPLGAEQAQAQAASLADYRMDVSPGLMYLLDGDFASGGVHKRFHVDTGVLQARDGVGRADFVREGQLEAYAESRPALRGYLSTQQQIAAPPGVSDKFAYARVEQYDPAVIVSRELDVGLPRLSLDQARSVAAQLVDMARTFYCHQLSHRDLHMQNLLVHERKEDGAVFLKAIDFGRAKFGEAFEAERFNDIDYLFNREGCSLAETVGRNYLAGKDSAVAKKHYPLHKLLERFNERGAEVTETLSGIGKMLKADLQMAGPGDELRIDQAFERASASVQMALAGLARPQLGVGLRL</sequence>
<dbReference type="InterPro" id="IPR011009">
    <property type="entry name" value="Kinase-like_dom_sf"/>
</dbReference>
<comment type="caution">
    <text evidence="1">The sequence shown here is derived from an EMBL/GenBank/DDBJ whole genome shotgun (WGS) entry which is preliminary data.</text>
</comment>
<protein>
    <recommendedName>
        <fullName evidence="3">Protein kinase domain-containing protein</fullName>
    </recommendedName>
</protein>